<keyword evidence="4" id="KW-1185">Reference proteome</keyword>
<dbReference type="RefSeq" id="WP_274150915.1">
    <property type="nucleotide sequence ID" value="NZ_CP117811.1"/>
</dbReference>
<dbReference type="InterPro" id="IPR011875">
    <property type="entry name" value="M1P_synthase"/>
</dbReference>
<keyword evidence="3" id="KW-0808">Transferase</keyword>
<accession>A0ABY7VUG0</accession>
<organism evidence="3 4">
    <name type="scientific">Lentisphaera profundi</name>
    <dbReference type="NCBI Taxonomy" id="1658616"/>
    <lineage>
        <taxon>Bacteria</taxon>
        <taxon>Pseudomonadati</taxon>
        <taxon>Lentisphaerota</taxon>
        <taxon>Lentisphaeria</taxon>
        <taxon>Lentisphaerales</taxon>
        <taxon>Lentisphaeraceae</taxon>
        <taxon>Lentisphaera</taxon>
    </lineage>
</organism>
<dbReference type="Pfam" id="PF13439">
    <property type="entry name" value="Glyco_transf_4"/>
    <property type="match status" value="1"/>
</dbReference>
<proteinExistence type="predicted"/>
<gene>
    <name evidence="3" type="primary">glgA</name>
    <name evidence="3" type="ORF">PQO03_02600</name>
</gene>
<evidence type="ECO:0000259" key="2">
    <source>
        <dbReference type="Pfam" id="PF13439"/>
    </source>
</evidence>
<dbReference type="GO" id="GO:0009011">
    <property type="term" value="F:alpha-1,4-glucan glucosyltransferase (ADP-glucose donor) activity"/>
    <property type="evidence" value="ECO:0007669"/>
    <property type="project" value="UniProtKB-EC"/>
</dbReference>
<reference evidence="3 4" key="1">
    <citation type="submission" date="2023-02" db="EMBL/GenBank/DDBJ databases">
        <title>Genome sequence of Lentisphaera profundi SAORIC-696.</title>
        <authorList>
            <person name="Kim e."/>
            <person name="Cho J.-C."/>
            <person name="Choi A."/>
            <person name="Kang I."/>
        </authorList>
    </citation>
    <scope>NUCLEOTIDE SEQUENCE [LARGE SCALE GENOMIC DNA]</scope>
    <source>
        <strain evidence="3 4">SAORIC-696</strain>
    </source>
</reference>
<dbReference type="SUPFAM" id="SSF53756">
    <property type="entry name" value="UDP-Glycosyltransferase/glycogen phosphorylase"/>
    <property type="match status" value="1"/>
</dbReference>
<dbReference type="CDD" id="cd03801">
    <property type="entry name" value="GT4_PimA-like"/>
    <property type="match status" value="1"/>
</dbReference>
<dbReference type="InterPro" id="IPR001296">
    <property type="entry name" value="Glyco_trans_1"/>
</dbReference>
<dbReference type="EC" id="2.4.1.21" evidence="3"/>
<dbReference type="InterPro" id="IPR050194">
    <property type="entry name" value="Glycosyltransferase_grp1"/>
</dbReference>
<dbReference type="PANTHER" id="PTHR45947:SF3">
    <property type="entry name" value="SULFOQUINOVOSYL TRANSFERASE SQD2"/>
    <property type="match status" value="1"/>
</dbReference>
<evidence type="ECO:0000259" key="1">
    <source>
        <dbReference type="Pfam" id="PF00534"/>
    </source>
</evidence>
<feature type="domain" description="Glycosyltransferase subfamily 4-like N-terminal" evidence="2">
    <location>
        <begin position="15"/>
        <end position="186"/>
    </location>
</feature>
<dbReference type="EMBL" id="CP117811">
    <property type="protein sequence ID" value="WDE96850.1"/>
    <property type="molecule type" value="Genomic_DNA"/>
</dbReference>
<dbReference type="InterPro" id="IPR028098">
    <property type="entry name" value="Glyco_trans_4-like_N"/>
</dbReference>
<protein>
    <submittedName>
        <fullName evidence="3">Glycogen synthase</fullName>
        <ecNumber evidence="3">2.4.1.21</ecNumber>
    </submittedName>
</protein>
<dbReference type="Gene3D" id="3.40.50.2000">
    <property type="entry name" value="Glycogen Phosphorylase B"/>
    <property type="match status" value="2"/>
</dbReference>
<keyword evidence="3" id="KW-0328">Glycosyltransferase</keyword>
<name>A0ABY7VUG0_9BACT</name>
<evidence type="ECO:0000313" key="3">
    <source>
        <dbReference type="EMBL" id="WDE96850.1"/>
    </source>
</evidence>
<dbReference type="Proteomes" id="UP001214250">
    <property type="component" value="Chromosome 1"/>
</dbReference>
<sequence>MKSLLLTNEFPPNVYGGAGVHIEYLSRELAKLIPTEVRCFGEQEVEGDNISVKGHSPEFNFPEDGEAKFKGLFNTLNHCQSFAMAPSDAEVVHCHTWYTHFAGLLCQKLYGSKLVVTTHSLEPLRPWKAEQLGRGYDVSSWVEKMAIESADLVIAVSKDTKDDVMKHFDVKDENVQIIYNGIDTEEYTKTLDPELMRSYGIDPDRPIVLFVGRITRQKGIVHLVNSIPKIDPSAQIILAAGAPDTPEIEQEMKEAVDRVCEHREGVVWISEMLDKQSIIKLYSHADIFCCPSIYEPFGIINLEAMSCETAVVASAVGGIKEVVVHHETGFLVPVHQLDVAPYEPVNPQNFSDDLAEEVNRLIADPDLRDRMAQAGRKRAVDDFSWTSIAEKTVEAYRALL</sequence>
<dbReference type="NCBIfam" id="TIGR02149">
    <property type="entry name" value="glgA_Coryne"/>
    <property type="match status" value="1"/>
</dbReference>
<evidence type="ECO:0000313" key="4">
    <source>
        <dbReference type="Proteomes" id="UP001214250"/>
    </source>
</evidence>
<feature type="domain" description="Glycosyl transferase family 1" evidence="1">
    <location>
        <begin position="194"/>
        <end position="336"/>
    </location>
</feature>
<dbReference type="Pfam" id="PF00534">
    <property type="entry name" value="Glycos_transf_1"/>
    <property type="match status" value="1"/>
</dbReference>
<dbReference type="PANTHER" id="PTHR45947">
    <property type="entry name" value="SULFOQUINOVOSYL TRANSFERASE SQD2"/>
    <property type="match status" value="1"/>
</dbReference>